<sequence length="436" mass="46172">MRPPSPLAGRLSVQSLLFALGDGAFMTGSAVFFTQIVGLSAAQVGLGLTIAGIAAFLAALPMGKLVDRFGPKRMWAVSAVGQAGMFALWPFITDFRGFVAMAVGMEIVSALGQAAHGAYTIDVLPPGERVKSRAYMYSALNLGFTLGSLTGGIALAFHSNDVLHALPWFTSVVFLVNAAAVTRLPRASHDNRTAAERKIKIPGPGPLRNPGWLLTTFFEGVFWTNQVLLNVVIPLWLVEQTDAPRVLLAFLFGTNTVMCIFLPMVTARGVHGIPTALRAVRISSLFFVISCVITLATHDTVGWVTIALVWLGHVTVTGAELYLSAAGWTFEAELMDPRQRGAYQGAAGLTSTLGKVWAPAVYTFLAMNWGAAGWLLIAGVIVVATVAIHPSTRLARRFLETHVPADVLADARADAAPAPAADEAAPSPATNEAAAR</sequence>
<protein>
    <submittedName>
        <fullName evidence="10">MFS transporter</fullName>
    </submittedName>
</protein>
<keyword evidence="2" id="KW-0813">Transport</keyword>
<dbReference type="Pfam" id="PF07690">
    <property type="entry name" value="MFS_1"/>
    <property type="match status" value="1"/>
</dbReference>
<dbReference type="PANTHER" id="PTHR23517">
    <property type="entry name" value="RESISTANCE PROTEIN MDTM, PUTATIVE-RELATED-RELATED"/>
    <property type="match status" value="1"/>
</dbReference>
<feature type="region of interest" description="Disordered" evidence="7">
    <location>
        <begin position="414"/>
        <end position="436"/>
    </location>
</feature>
<keyword evidence="4 8" id="KW-0812">Transmembrane</keyword>
<evidence type="ECO:0000313" key="11">
    <source>
        <dbReference type="Proteomes" id="UP001595867"/>
    </source>
</evidence>
<evidence type="ECO:0000259" key="9">
    <source>
        <dbReference type="PROSITE" id="PS50850"/>
    </source>
</evidence>
<evidence type="ECO:0000256" key="5">
    <source>
        <dbReference type="ARBA" id="ARBA00022989"/>
    </source>
</evidence>
<feature type="transmembrane region" description="Helical" evidence="8">
    <location>
        <begin position="243"/>
        <end position="267"/>
    </location>
</feature>
<dbReference type="Gene3D" id="1.20.1250.20">
    <property type="entry name" value="MFS general substrate transporter like domains"/>
    <property type="match status" value="1"/>
</dbReference>
<feature type="transmembrane region" description="Helical" evidence="8">
    <location>
        <begin position="74"/>
        <end position="92"/>
    </location>
</feature>
<feature type="transmembrane region" description="Helical" evidence="8">
    <location>
        <begin position="371"/>
        <end position="388"/>
    </location>
</feature>
<feature type="transmembrane region" description="Helical" evidence="8">
    <location>
        <begin position="212"/>
        <end position="237"/>
    </location>
</feature>
<accession>A0ABV8J5T9</accession>
<keyword evidence="6 8" id="KW-0472">Membrane</keyword>
<proteinExistence type="predicted"/>
<dbReference type="PANTHER" id="PTHR23517:SF3">
    <property type="entry name" value="INTEGRAL MEMBRANE TRANSPORT PROTEIN"/>
    <property type="match status" value="1"/>
</dbReference>
<feature type="transmembrane region" description="Helical" evidence="8">
    <location>
        <begin position="134"/>
        <end position="157"/>
    </location>
</feature>
<comment type="caution">
    <text evidence="10">The sequence shown here is derived from an EMBL/GenBank/DDBJ whole genome shotgun (WGS) entry which is preliminary data.</text>
</comment>
<feature type="transmembrane region" description="Helical" evidence="8">
    <location>
        <begin position="303"/>
        <end position="330"/>
    </location>
</feature>
<comment type="subcellular location">
    <subcellularLocation>
        <location evidence="1">Cell membrane</location>
        <topology evidence="1">Multi-pass membrane protein</topology>
    </subcellularLocation>
</comment>
<feature type="transmembrane region" description="Helical" evidence="8">
    <location>
        <begin position="12"/>
        <end position="33"/>
    </location>
</feature>
<gene>
    <name evidence="10" type="ORF">ACFO0C_42025</name>
</gene>
<dbReference type="InterPro" id="IPR020846">
    <property type="entry name" value="MFS_dom"/>
</dbReference>
<keyword evidence="11" id="KW-1185">Reference proteome</keyword>
<evidence type="ECO:0000256" key="4">
    <source>
        <dbReference type="ARBA" id="ARBA00022692"/>
    </source>
</evidence>
<dbReference type="EMBL" id="JBHSBL010000028">
    <property type="protein sequence ID" value="MFC4071555.1"/>
    <property type="molecule type" value="Genomic_DNA"/>
</dbReference>
<dbReference type="SUPFAM" id="SSF103473">
    <property type="entry name" value="MFS general substrate transporter"/>
    <property type="match status" value="1"/>
</dbReference>
<evidence type="ECO:0000313" key="10">
    <source>
        <dbReference type="EMBL" id="MFC4071555.1"/>
    </source>
</evidence>
<evidence type="ECO:0000256" key="8">
    <source>
        <dbReference type="SAM" id="Phobius"/>
    </source>
</evidence>
<reference evidence="11" key="1">
    <citation type="journal article" date="2019" name="Int. J. Syst. Evol. Microbiol.">
        <title>The Global Catalogue of Microorganisms (GCM) 10K type strain sequencing project: providing services to taxonomists for standard genome sequencing and annotation.</title>
        <authorList>
            <consortium name="The Broad Institute Genomics Platform"/>
            <consortium name="The Broad Institute Genome Sequencing Center for Infectious Disease"/>
            <person name="Wu L."/>
            <person name="Ma J."/>
        </authorList>
    </citation>
    <scope>NUCLEOTIDE SEQUENCE [LARGE SCALE GENOMIC DNA]</scope>
    <source>
        <strain evidence="11">TBRC 5832</strain>
    </source>
</reference>
<feature type="transmembrane region" description="Helical" evidence="8">
    <location>
        <begin position="163"/>
        <end position="182"/>
    </location>
</feature>
<name>A0ABV8J5T9_9ACTN</name>
<evidence type="ECO:0000256" key="2">
    <source>
        <dbReference type="ARBA" id="ARBA00022448"/>
    </source>
</evidence>
<dbReference type="InterPro" id="IPR011701">
    <property type="entry name" value="MFS"/>
</dbReference>
<evidence type="ECO:0000256" key="6">
    <source>
        <dbReference type="ARBA" id="ARBA00023136"/>
    </source>
</evidence>
<evidence type="ECO:0000256" key="1">
    <source>
        <dbReference type="ARBA" id="ARBA00004651"/>
    </source>
</evidence>
<feature type="domain" description="Major facilitator superfamily (MFS) profile" evidence="9">
    <location>
        <begin position="7"/>
        <end position="396"/>
    </location>
</feature>
<dbReference type="Proteomes" id="UP001595867">
    <property type="component" value="Unassembled WGS sequence"/>
</dbReference>
<feature type="transmembrane region" description="Helical" evidence="8">
    <location>
        <begin position="279"/>
        <end position="297"/>
    </location>
</feature>
<dbReference type="RefSeq" id="WP_378072430.1">
    <property type="nucleotide sequence ID" value="NZ_JBHSBL010000028.1"/>
</dbReference>
<organism evidence="10 11">
    <name type="scientific">Actinoplanes subglobosus</name>
    <dbReference type="NCBI Taxonomy" id="1547892"/>
    <lineage>
        <taxon>Bacteria</taxon>
        <taxon>Bacillati</taxon>
        <taxon>Actinomycetota</taxon>
        <taxon>Actinomycetes</taxon>
        <taxon>Micromonosporales</taxon>
        <taxon>Micromonosporaceae</taxon>
        <taxon>Actinoplanes</taxon>
    </lineage>
</organism>
<dbReference type="InterPro" id="IPR050171">
    <property type="entry name" value="MFS_Transporters"/>
</dbReference>
<feature type="transmembrane region" description="Helical" evidence="8">
    <location>
        <begin position="39"/>
        <end position="62"/>
    </location>
</feature>
<feature type="transmembrane region" description="Helical" evidence="8">
    <location>
        <begin position="98"/>
        <end position="122"/>
    </location>
</feature>
<dbReference type="PROSITE" id="PS50850">
    <property type="entry name" value="MFS"/>
    <property type="match status" value="1"/>
</dbReference>
<keyword evidence="3" id="KW-1003">Cell membrane</keyword>
<evidence type="ECO:0000256" key="7">
    <source>
        <dbReference type="SAM" id="MobiDB-lite"/>
    </source>
</evidence>
<keyword evidence="5 8" id="KW-1133">Transmembrane helix</keyword>
<dbReference type="InterPro" id="IPR036259">
    <property type="entry name" value="MFS_trans_sf"/>
</dbReference>
<evidence type="ECO:0000256" key="3">
    <source>
        <dbReference type="ARBA" id="ARBA00022475"/>
    </source>
</evidence>